<evidence type="ECO:0000313" key="3">
    <source>
        <dbReference type="Proteomes" id="UP000317429"/>
    </source>
</evidence>
<organism evidence="2 3">
    <name type="scientific">Pirellulimonas nuda</name>
    <dbReference type="NCBI Taxonomy" id="2528009"/>
    <lineage>
        <taxon>Bacteria</taxon>
        <taxon>Pseudomonadati</taxon>
        <taxon>Planctomycetota</taxon>
        <taxon>Planctomycetia</taxon>
        <taxon>Pirellulales</taxon>
        <taxon>Lacipirellulaceae</taxon>
        <taxon>Pirellulimonas</taxon>
    </lineage>
</organism>
<keyword evidence="3" id="KW-1185">Reference proteome</keyword>
<sequence length="317" mass="36281">MTQPASKPRKLAYKVTNWRDYNESLVRRGDITFWFDDAVIDAWEHENDRKKVGRPFLYSDVAVETLLMIRELFRLPYRQTEGFGRALAKLMQAEVAIPDYTSLQKRAAKLGVLIDLRATTGPIEVVVDSTGLKVYGEGEWKVKKHGVGKRRTWRKVHLAVDPATHTIVAQVVTGADTHDGDAVEPLLEQVEAEVQTFYGDGAYDQWKVRNYLQGESIHQVIPPRKNAKIKQHGNASAEPLERDECLRQIRRDGKKAWKESIGYHRRSLAETAMFRFKTNFGDRLKNRTLPNQATEVALRCKLLNVFITFGMPLFAWG</sequence>
<gene>
    <name evidence="2" type="ORF">Pla175_17930</name>
</gene>
<dbReference type="PANTHER" id="PTHR34631:SF3">
    <property type="entry name" value="ISSOD12 TRANSPOSASE TNPA_ISSOD12"/>
    <property type="match status" value="1"/>
</dbReference>
<dbReference type="NCBIfam" id="NF033579">
    <property type="entry name" value="transpos_IS5_2"/>
    <property type="match status" value="1"/>
</dbReference>
<dbReference type="EMBL" id="CP036291">
    <property type="protein sequence ID" value="QDU88416.1"/>
    <property type="molecule type" value="Genomic_DNA"/>
</dbReference>
<dbReference type="InterPro" id="IPR053520">
    <property type="entry name" value="Transposase_Tn903"/>
</dbReference>
<dbReference type="RefSeq" id="WP_145283311.1">
    <property type="nucleotide sequence ID" value="NZ_CP036291.1"/>
</dbReference>
<reference evidence="2 3" key="1">
    <citation type="submission" date="2019-02" db="EMBL/GenBank/DDBJ databases">
        <title>Deep-cultivation of Planctomycetes and their phenomic and genomic characterization uncovers novel biology.</title>
        <authorList>
            <person name="Wiegand S."/>
            <person name="Jogler M."/>
            <person name="Boedeker C."/>
            <person name="Pinto D."/>
            <person name="Vollmers J."/>
            <person name="Rivas-Marin E."/>
            <person name="Kohn T."/>
            <person name="Peeters S.H."/>
            <person name="Heuer A."/>
            <person name="Rast P."/>
            <person name="Oberbeckmann S."/>
            <person name="Bunk B."/>
            <person name="Jeske O."/>
            <person name="Meyerdierks A."/>
            <person name="Storesund J.E."/>
            <person name="Kallscheuer N."/>
            <person name="Luecker S."/>
            <person name="Lage O.M."/>
            <person name="Pohl T."/>
            <person name="Merkel B.J."/>
            <person name="Hornburger P."/>
            <person name="Mueller R.-W."/>
            <person name="Bruemmer F."/>
            <person name="Labrenz M."/>
            <person name="Spormann A.M."/>
            <person name="Op den Camp H."/>
            <person name="Overmann J."/>
            <person name="Amann R."/>
            <person name="Jetten M.S.M."/>
            <person name="Mascher T."/>
            <person name="Medema M.H."/>
            <person name="Devos D.P."/>
            <person name="Kaster A.-K."/>
            <person name="Ovreas L."/>
            <person name="Rohde M."/>
            <person name="Galperin M.Y."/>
            <person name="Jogler C."/>
        </authorList>
    </citation>
    <scope>NUCLEOTIDE SEQUENCE [LARGE SCALE GENOMIC DNA]</scope>
    <source>
        <strain evidence="2 3">Pla175</strain>
    </source>
</reference>
<dbReference type="Pfam" id="PF13737">
    <property type="entry name" value="DDE_Tnp_1_5"/>
    <property type="match status" value="1"/>
</dbReference>
<dbReference type="KEGG" id="pnd:Pla175_17930"/>
<dbReference type="PANTHER" id="PTHR34631">
    <property type="match status" value="1"/>
</dbReference>
<protein>
    <submittedName>
        <fullName evidence="2">Transposase DDE domain protein</fullName>
    </submittedName>
</protein>
<accession>A0A518DAG8</accession>
<evidence type="ECO:0000313" key="2">
    <source>
        <dbReference type="EMBL" id="QDU88416.1"/>
    </source>
</evidence>
<dbReference type="OrthoDB" id="256194at2"/>
<dbReference type="InterPro" id="IPR025668">
    <property type="entry name" value="Tnp_DDE_dom"/>
</dbReference>
<dbReference type="Proteomes" id="UP000317429">
    <property type="component" value="Chromosome"/>
</dbReference>
<name>A0A518DAG8_9BACT</name>
<dbReference type="AlphaFoldDB" id="A0A518DAG8"/>
<feature type="domain" description="Transposase DDE" evidence="1">
    <location>
        <begin position="26"/>
        <end position="137"/>
    </location>
</feature>
<proteinExistence type="predicted"/>
<evidence type="ECO:0000259" key="1">
    <source>
        <dbReference type="Pfam" id="PF13737"/>
    </source>
</evidence>
<dbReference type="InterPro" id="IPR053172">
    <property type="entry name" value="Tn903_transposase"/>
</dbReference>